<dbReference type="FunFam" id="2.60.40.10:FF:000032">
    <property type="entry name" value="palladin isoform X1"/>
    <property type="match status" value="1"/>
</dbReference>
<dbReference type="Gene3D" id="2.60.40.10">
    <property type="entry name" value="Immunoglobulins"/>
    <property type="match status" value="2"/>
</dbReference>
<dbReference type="InterPro" id="IPR003599">
    <property type="entry name" value="Ig_sub"/>
</dbReference>
<dbReference type="STRING" id="151549.A0A4C1YZS4"/>
<keyword evidence="3" id="KW-0677">Repeat</keyword>
<keyword evidence="5" id="KW-0325">Glycoprotein</keyword>
<evidence type="ECO:0000256" key="3">
    <source>
        <dbReference type="ARBA" id="ARBA00022737"/>
    </source>
</evidence>
<comment type="caution">
    <text evidence="10">The sequence shown here is derived from an EMBL/GenBank/DDBJ whole genome shotgun (WGS) entry which is preliminary data.</text>
</comment>
<evidence type="ECO:0000256" key="1">
    <source>
        <dbReference type="ARBA" id="ARBA00004613"/>
    </source>
</evidence>
<keyword evidence="2" id="KW-0964">Secreted</keyword>
<evidence type="ECO:0000256" key="5">
    <source>
        <dbReference type="ARBA" id="ARBA00023180"/>
    </source>
</evidence>
<dbReference type="EMBL" id="BGZK01001518">
    <property type="protein sequence ID" value="GBP81578.1"/>
    <property type="molecule type" value="Genomic_DNA"/>
</dbReference>
<organism evidence="10 11">
    <name type="scientific">Eumeta variegata</name>
    <name type="common">Bagworm moth</name>
    <name type="synonym">Eumeta japonica</name>
    <dbReference type="NCBI Taxonomy" id="151549"/>
    <lineage>
        <taxon>Eukaryota</taxon>
        <taxon>Metazoa</taxon>
        <taxon>Ecdysozoa</taxon>
        <taxon>Arthropoda</taxon>
        <taxon>Hexapoda</taxon>
        <taxon>Insecta</taxon>
        <taxon>Pterygota</taxon>
        <taxon>Neoptera</taxon>
        <taxon>Endopterygota</taxon>
        <taxon>Lepidoptera</taxon>
        <taxon>Glossata</taxon>
        <taxon>Ditrysia</taxon>
        <taxon>Tineoidea</taxon>
        <taxon>Psychidae</taxon>
        <taxon>Oiketicinae</taxon>
        <taxon>Eumeta</taxon>
    </lineage>
</organism>
<keyword evidence="4" id="KW-1015">Disulfide bond</keyword>
<evidence type="ECO:0000256" key="8">
    <source>
        <dbReference type="ARBA" id="ARBA00068688"/>
    </source>
</evidence>
<feature type="domain" description="Ig-like" evidence="9">
    <location>
        <begin position="115"/>
        <end position="186"/>
    </location>
</feature>
<dbReference type="Pfam" id="PF07679">
    <property type="entry name" value="I-set"/>
    <property type="match status" value="1"/>
</dbReference>
<dbReference type="InterPro" id="IPR007110">
    <property type="entry name" value="Ig-like_dom"/>
</dbReference>
<evidence type="ECO:0000256" key="4">
    <source>
        <dbReference type="ARBA" id="ARBA00023157"/>
    </source>
</evidence>
<dbReference type="Pfam" id="PF13927">
    <property type="entry name" value="Ig_3"/>
    <property type="match status" value="1"/>
</dbReference>
<sequence>MSALSKKRLFPYYASIFTILFPAIESSVGQIVIEGMNLTLTCNVTGFPQPTLIWVKETSNKENIKLTPDKAQFGANSVTIQNLTMADSGTYICYATNDIGKGSAKKINIKVLGKPHVRVQRPVINSAPNIEAVLECMVQEEPLADIHWYKDGELLNITKFKIETIEQNSTLRVTPQTEDEFGVFTCKKADTSTGKCLVLFCNVPGAHGRKVTGRSRRFGVLFRFSTQQERDLAESSTSK</sequence>
<dbReference type="InterPro" id="IPR013098">
    <property type="entry name" value="Ig_I-set"/>
</dbReference>
<dbReference type="InterPro" id="IPR013783">
    <property type="entry name" value="Ig-like_fold"/>
</dbReference>
<dbReference type="InterPro" id="IPR003598">
    <property type="entry name" value="Ig_sub2"/>
</dbReference>
<dbReference type="Proteomes" id="UP000299102">
    <property type="component" value="Unassembled WGS sequence"/>
</dbReference>
<dbReference type="GO" id="GO:0005576">
    <property type="term" value="C:extracellular region"/>
    <property type="evidence" value="ECO:0007669"/>
    <property type="project" value="UniProtKB-SubCell"/>
</dbReference>
<keyword evidence="11" id="KW-1185">Reference proteome</keyword>
<reference evidence="10 11" key="1">
    <citation type="journal article" date="2019" name="Commun. Biol.">
        <title>The bagworm genome reveals a unique fibroin gene that provides high tensile strength.</title>
        <authorList>
            <person name="Kono N."/>
            <person name="Nakamura H."/>
            <person name="Ohtoshi R."/>
            <person name="Tomita M."/>
            <person name="Numata K."/>
            <person name="Arakawa K."/>
        </authorList>
    </citation>
    <scope>NUCLEOTIDE SEQUENCE [LARGE SCALE GENOMIC DNA]</scope>
</reference>
<evidence type="ECO:0000313" key="11">
    <source>
        <dbReference type="Proteomes" id="UP000299102"/>
    </source>
</evidence>
<dbReference type="OrthoDB" id="6085115at2759"/>
<comment type="subcellular location">
    <subcellularLocation>
        <location evidence="1">Secreted</location>
    </subcellularLocation>
</comment>
<feature type="domain" description="Ig-like" evidence="9">
    <location>
        <begin position="22"/>
        <end position="108"/>
    </location>
</feature>
<dbReference type="PANTHER" id="PTHR13817">
    <property type="entry name" value="TITIN"/>
    <property type="match status" value="1"/>
</dbReference>
<dbReference type="SMART" id="SM00409">
    <property type="entry name" value="IG"/>
    <property type="match status" value="1"/>
</dbReference>
<dbReference type="CDD" id="cd00096">
    <property type="entry name" value="Ig"/>
    <property type="match status" value="2"/>
</dbReference>
<accession>A0A4C1YZS4</accession>
<evidence type="ECO:0000256" key="2">
    <source>
        <dbReference type="ARBA" id="ARBA00022525"/>
    </source>
</evidence>
<dbReference type="AlphaFoldDB" id="A0A4C1YZS4"/>
<evidence type="ECO:0000313" key="10">
    <source>
        <dbReference type="EMBL" id="GBP81578.1"/>
    </source>
</evidence>
<dbReference type="InterPro" id="IPR050964">
    <property type="entry name" value="Striated_Muscle_Regulatory"/>
</dbReference>
<dbReference type="InterPro" id="IPR036179">
    <property type="entry name" value="Ig-like_dom_sf"/>
</dbReference>
<evidence type="ECO:0000259" key="9">
    <source>
        <dbReference type="PROSITE" id="PS50835"/>
    </source>
</evidence>
<dbReference type="PROSITE" id="PS50835">
    <property type="entry name" value="IG_LIKE"/>
    <property type="match status" value="2"/>
</dbReference>
<evidence type="ECO:0000256" key="6">
    <source>
        <dbReference type="ARBA" id="ARBA00023319"/>
    </source>
</evidence>
<protein>
    <recommendedName>
        <fullName evidence="8">Hemolin</fullName>
    </recommendedName>
</protein>
<dbReference type="SMART" id="SM00408">
    <property type="entry name" value="IGc2"/>
    <property type="match status" value="2"/>
</dbReference>
<dbReference type="PANTHER" id="PTHR13817:SF166">
    <property type="entry name" value="NEURONAL IGCAM-RELATED"/>
    <property type="match status" value="1"/>
</dbReference>
<evidence type="ECO:0000256" key="7">
    <source>
        <dbReference type="ARBA" id="ARBA00061228"/>
    </source>
</evidence>
<keyword evidence="6" id="KW-0393">Immunoglobulin domain</keyword>
<comment type="similarity">
    <text evidence="7">Belongs to the hemolin family.</text>
</comment>
<dbReference type="SUPFAM" id="SSF48726">
    <property type="entry name" value="Immunoglobulin"/>
    <property type="match status" value="2"/>
</dbReference>
<gene>
    <name evidence="10" type="primary">Lac</name>
    <name evidence="10" type="ORF">EVAR_52478_1</name>
</gene>
<name>A0A4C1YZS4_EUMVA</name>
<proteinExistence type="inferred from homology"/>